<protein>
    <submittedName>
        <fullName evidence="1">Uncharacterized protein</fullName>
    </submittedName>
</protein>
<proteinExistence type="predicted"/>
<sequence>MKRRRVLGSLAVMCAVLVAATLVFVNAGRFQRVPKAEAAPIEIATTLPSWKGTSLRDMAVKWAALCGEEHPTDIRFVETTRQKAAKLLHGARVDSDNACYAVVLHGNFVDTKAFTPDGRSIYGTTMTFIVRSSDGAMTDFGLNDLPYADLDTLGTVKAIAP</sequence>
<name>A0A398D2W8_9BACT</name>
<keyword evidence="2" id="KW-1185">Reference proteome</keyword>
<evidence type="ECO:0000313" key="1">
    <source>
        <dbReference type="EMBL" id="RIE05801.1"/>
    </source>
</evidence>
<dbReference type="RefSeq" id="WP_119089296.1">
    <property type="nucleotide sequence ID" value="NZ_QXIS01000032.1"/>
</dbReference>
<dbReference type="Proteomes" id="UP000266328">
    <property type="component" value="Unassembled WGS sequence"/>
</dbReference>
<evidence type="ECO:0000313" key="2">
    <source>
        <dbReference type="Proteomes" id="UP000266328"/>
    </source>
</evidence>
<dbReference type="AlphaFoldDB" id="A0A398D2W8"/>
<organism evidence="1 2">
    <name type="scientific">Candidatus Cryosericum terrychapinii</name>
    <dbReference type="NCBI Taxonomy" id="2290919"/>
    <lineage>
        <taxon>Bacteria</taxon>
        <taxon>Pseudomonadati</taxon>
        <taxon>Caldisericota/Cryosericota group</taxon>
        <taxon>Candidatus Cryosericota</taxon>
        <taxon>Candidatus Cryosericia</taxon>
        <taxon>Candidatus Cryosericales</taxon>
        <taxon>Candidatus Cryosericaceae</taxon>
        <taxon>Candidatus Cryosericum</taxon>
    </lineage>
</organism>
<gene>
    <name evidence="1" type="ORF">SMC7_05220</name>
</gene>
<accession>A0A398D2W8</accession>
<comment type="caution">
    <text evidence="1">The sequence shown here is derived from an EMBL/GenBank/DDBJ whole genome shotgun (WGS) entry which is preliminary data.</text>
</comment>
<dbReference type="EMBL" id="QXIS01000032">
    <property type="protein sequence ID" value="RIE05801.1"/>
    <property type="molecule type" value="Genomic_DNA"/>
</dbReference>
<reference evidence="1 2" key="1">
    <citation type="submission" date="2018-09" db="EMBL/GenBank/DDBJ databases">
        <title>Discovery and Ecogenomic Context for Candidatus Cryosericales, a Global Caldiserica Order Active in Thawing Permafrost.</title>
        <authorList>
            <person name="Martinez M.A."/>
            <person name="Woodcroft B.J."/>
            <person name="Ignacio Espinoza J.C."/>
            <person name="Zayed A."/>
            <person name="Singleton C.M."/>
            <person name="Boyd J."/>
            <person name="Li Y.-F."/>
            <person name="Purvine S."/>
            <person name="Maughan H."/>
            <person name="Hodgkins S.B."/>
            <person name="Anderson D."/>
            <person name="Sederholm M."/>
            <person name="Temperton B."/>
            <person name="Saleska S.R."/>
            <person name="Tyson G.W."/>
            <person name="Rich V.I."/>
        </authorList>
    </citation>
    <scope>NUCLEOTIDE SEQUENCE [LARGE SCALE GENOMIC DNA]</scope>
    <source>
        <strain evidence="1 2">SMC7</strain>
    </source>
</reference>